<sequence>MMTLQSWRALVPAKEQQYYMQSTLWRRYKEEWVWELAVVDPEMLLSLHQELTEPQQAILKELLNGLLLFPVAENELLASLIKRLGLPSLQCKQALQLFAESGIILAFQEPWQGLMWWMPLPILHNWRNTLAENEPHPDRQPVTVLLNCHYEHEVPLAIRFMFFLHHMQYVSLRFTKKGQLNKAAEKHLQRGQDVLGSSESIERAWNRVFHGSGGMVTFLLELAYNLSIIDIEKDGIVFNKDKLYDWLSLTQQRQQDLLRQCLLQLLLSSRVISPDCLLMLIDVKAPEPSDSWRKFPAAKESIENTLILLEFWADCGYLSYSYHEHEETVSVRGAREIESSYSLHVEDNGELLLMPGIMPHLLWYSLAVSEVVSVQEVIVLRLTIKSLQAHVMRGCSVDRIRSWLVGHTNGQLSQLVEQLLQAAATPQSYSVEANARLVTFDQESDAELRSREADPCFFEMRPLLHWGRTCMNPLGKLQEADLLSVQNIQRHFQVDELAEVTRSWQQELRDYHMSTKRQLIETAIRLGLALVITTKQKNITIVPFLLEEDDNGVPAVHALLYREPRDMPLRIQLSSIDALQLSIERGA</sequence>
<accession>A0ABW1V0B4</accession>
<protein>
    <recommendedName>
        <fullName evidence="3">Helicase XPB/Ssl2 N-terminal domain-containing protein</fullName>
    </recommendedName>
</protein>
<gene>
    <name evidence="1" type="ORF">ACFP56_01460</name>
</gene>
<evidence type="ECO:0000313" key="1">
    <source>
        <dbReference type="EMBL" id="MFC6331276.1"/>
    </source>
</evidence>
<evidence type="ECO:0000313" key="2">
    <source>
        <dbReference type="Proteomes" id="UP001596233"/>
    </source>
</evidence>
<comment type="caution">
    <text evidence="1">The sequence shown here is derived from an EMBL/GenBank/DDBJ whole genome shotgun (WGS) entry which is preliminary data.</text>
</comment>
<reference evidence="2" key="1">
    <citation type="journal article" date="2019" name="Int. J. Syst. Evol. Microbiol.">
        <title>The Global Catalogue of Microorganisms (GCM) 10K type strain sequencing project: providing services to taxonomists for standard genome sequencing and annotation.</title>
        <authorList>
            <consortium name="The Broad Institute Genomics Platform"/>
            <consortium name="The Broad Institute Genome Sequencing Center for Infectious Disease"/>
            <person name="Wu L."/>
            <person name="Ma J."/>
        </authorList>
    </citation>
    <scope>NUCLEOTIDE SEQUENCE [LARGE SCALE GENOMIC DNA]</scope>
    <source>
        <strain evidence="2">PCU 280</strain>
    </source>
</reference>
<organism evidence="1 2">
    <name type="scientific">Paenibacillus septentrionalis</name>
    <dbReference type="NCBI Taxonomy" id="429342"/>
    <lineage>
        <taxon>Bacteria</taxon>
        <taxon>Bacillati</taxon>
        <taxon>Bacillota</taxon>
        <taxon>Bacilli</taxon>
        <taxon>Bacillales</taxon>
        <taxon>Paenibacillaceae</taxon>
        <taxon>Paenibacillus</taxon>
    </lineage>
</organism>
<proteinExistence type="predicted"/>
<dbReference type="Proteomes" id="UP001596233">
    <property type="component" value="Unassembled WGS sequence"/>
</dbReference>
<dbReference type="EMBL" id="JBHSTE010000001">
    <property type="protein sequence ID" value="MFC6331276.1"/>
    <property type="molecule type" value="Genomic_DNA"/>
</dbReference>
<dbReference type="RefSeq" id="WP_379230341.1">
    <property type="nucleotide sequence ID" value="NZ_JBHSTE010000001.1"/>
</dbReference>
<evidence type="ECO:0008006" key="3">
    <source>
        <dbReference type="Google" id="ProtNLM"/>
    </source>
</evidence>
<keyword evidence="2" id="KW-1185">Reference proteome</keyword>
<name>A0ABW1V0B4_9BACL</name>